<evidence type="ECO:0000256" key="1">
    <source>
        <dbReference type="ARBA" id="ARBA00004651"/>
    </source>
</evidence>
<accession>A0A2D2CXP2</accession>
<dbReference type="Gene3D" id="3.40.1710.10">
    <property type="entry name" value="abc type-2 transporter like domain"/>
    <property type="match status" value="1"/>
</dbReference>
<dbReference type="STRING" id="595536.GCA_000178815_03967"/>
<dbReference type="EMBL" id="CP023737">
    <property type="protein sequence ID" value="ATQ67488.1"/>
    <property type="molecule type" value="Genomic_DNA"/>
</dbReference>
<evidence type="ECO:0000313" key="11">
    <source>
        <dbReference type="Proteomes" id="UP000230709"/>
    </source>
</evidence>
<dbReference type="RefSeq" id="WP_003614589.1">
    <property type="nucleotide sequence ID" value="NZ_ADVE02000001.1"/>
</dbReference>
<comment type="subcellular location">
    <subcellularLocation>
        <location evidence="1">Cell membrane</location>
        <topology evidence="1">Multi-pass membrane protein</topology>
    </subcellularLocation>
</comment>
<dbReference type="InterPro" id="IPR047817">
    <property type="entry name" value="ABC2_TM_bact-type"/>
</dbReference>
<feature type="transmembrane region" description="Helical" evidence="8">
    <location>
        <begin position="360"/>
        <end position="378"/>
    </location>
</feature>
<name>A0A2D2CXP2_METT3</name>
<gene>
    <name evidence="10" type="ORF">CQW49_05960</name>
</gene>
<dbReference type="AlphaFoldDB" id="A0A2D2CXP2"/>
<protein>
    <submittedName>
        <fullName evidence="10">ABC transporter permease</fullName>
    </submittedName>
</protein>
<feature type="transmembrane region" description="Helical" evidence="8">
    <location>
        <begin position="31"/>
        <end position="51"/>
    </location>
</feature>
<dbReference type="PANTHER" id="PTHR30294">
    <property type="entry name" value="MEMBRANE COMPONENT OF ABC TRANSPORTER YHHJ-RELATED"/>
    <property type="match status" value="1"/>
</dbReference>
<feature type="transmembrane region" description="Helical" evidence="8">
    <location>
        <begin position="190"/>
        <end position="211"/>
    </location>
</feature>
<feature type="transmembrane region" description="Helical" evidence="8">
    <location>
        <begin position="238"/>
        <end position="262"/>
    </location>
</feature>
<dbReference type="PANTHER" id="PTHR30294:SF29">
    <property type="entry name" value="MULTIDRUG ABC TRANSPORTER PERMEASE YBHS-RELATED"/>
    <property type="match status" value="1"/>
</dbReference>
<sequence>MRFASSDLRAALVRIHAMFVKELIQLRRDRVTLAMIVGIPFIQLLLFGYAINADPKHLPTALLAQDDGPLARSFVAALRATDYFDIVAAARDEADADRLILSNKVQFVVDIPPDFGRRLVRGEHPPLLVIADATDPTATSGAVAAVNGAAASALSRELTGPLAHLAQGPPPYELRVHRRYNPAGETRRNIVPGLIGTILTMTMLIYTALSVTREIERGTMEALLAMPVRPTEIMLGKIAPYVVVGGVQMAIILLVATLLFHVPIVGSLLLLGPLTLLFITANLSVGYTFSTIAVNQLQAIQMTFFFFLPNMLLSGFLFPFRGMPLWAQYVGEALPLTHYLRIVRSIMLKGSGFFDLTADTLALGLFTLAAMGLAILRFRQTLD</sequence>
<evidence type="ECO:0000259" key="9">
    <source>
        <dbReference type="PROSITE" id="PS51012"/>
    </source>
</evidence>
<proteinExistence type="inferred from homology"/>
<dbReference type="InterPro" id="IPR051449">
    <property type="entry name" value="ABC-2_transporter_component"/>
</dbReference>
<keyword evidence="11" id="KW-1185">Reference proteome</keyword>
<dbReference type="PROSITE" id="PS51012">
    <property type="entry name" value="ABC_TM2"/>
    <property type="match status" value="1"/>
</dbReference>
<keyword evidence="4" id="KW-1003">Cell membrane</keyword>
<keyword evidence="5 8" id="KW-0812">Transmembrane</keyword>
<evidence type="ECO:0000256" key="5">
    <source>
        <dbReference type="ARBA" id="ARBA00022692"/>
    </source>
</evidence>
<evidence type="ECO:0000256" key="3">
    <source>
        <dbReference type="ARBA" id="ARBA00022448"/>
    </source>
</evidence>
<comment type="similarity">
    <text evidence="2">Belongs to the ABC-2 integral membrane protein family.</text>
</comment>
<keyword evidence="7 8" id="KW-0472">Membrane</keyword>
<dbReference type="Pfam" id="PF12698">
    <property type="entry name" value="ABC2_membrane_3"/>
    <property type="match status" value="1"/>
</dbReference>
<dbReference type="InterPro" id="IPR013525">
    <property type="entry name" value="ABC2_TM"/>
</dbReference>
<keyword evidence="6 8" id="KW-1133">Transmembrane helix</keyword>
<evidence type="ECO:0000313" key="10">
    <source>
        <dbReference type="EMBL" id="ATQ67488.1"/>
    </source>
</evidence>
<evidence type="ECO:0000256" key="2">
    <source>
        <dbReference type="ARBA" id="ARBA00007783"/>
    </source>
</evidence>
<keyword evidence="3" id="KW-0813">Transport</keyword>
<dbReference type="GO" id="GO:0140359">
    <property type="term" value="F:ABC-type transporter activity"/>
    <property type="evidence" value="ECO:0007669"/>
    <property type="project" value="InterPro"/>
</dbReference>
<dbReference type="KEGG" id="mtw:CQW49_05960"/>
<evidence type="ECO:0000256" key="7">
    <source>
        <dbReference type="ARBA" id="ARBA00023136"/>
    </source>
</evidence>
<organism evidence="10 11">
    <name type="scientific">Methylosinus trichosporium (strain ATCC 35070 / NCIMB 11131 / UNIQEM 75 / OB3b)</name>
    <dbReference type="NCBI Taxonomy" id="595536"/>
    <lineage>
        <taxon>Bacteria</taxon>
        <taxon>Pseudomonadati</taxon>
        <taxon>Pseudomonadota</taxon>
        <taxon>Alphaproteobacteria</taxon>
        <taxon>Hyphomicrobiales</taxon>
        <taxon>Methylocystaceae</taxon>
        <taxon>Methylosinus</taxon>
    </lineage>
</organism>
<evidence type="ECO:0000256" key="4">
    <source>
        <dbReference type="ARBA" id="ARBA00022475"/>
    </source>
</evidence>
<dbReference type="GO" id="GO:0005886">
    <property type="term" value="C:plasma membrane"/>
    <property type="evidence" value="ECO:0007669"/>
    <property type="project" value="UniProtKB-SubCell"/>
</dbReference>
<evidence type="ECO:0000256" key="8">
    <source>
        <dbReference type="SAM" id="Phobius"/>
    </source>
</evidence>
<reference evidence="11" key="1">
    <citation type="submission" date="2017-10" db="EMBL/GenBank/DDBJ databases">
        <title>Completed PacBio SMRT sequence of Methylosinus trichosporium OB3b reveals presence of a third large plasmid.</title>
        <authorList>
            <person name="Charles T.C."/>
            <person name="Lynch M.D.J."/>
            <person name="Heil J.R."/>
            <person name="Cheng J."/>
        </authorList>
    </citation>
    <scope>NUCLEOTIDE SEQUENCE [LARGE SCALE GENOMIC DNA]</scope>
    <source>
        <strain evidence="11">OB3b</strain>
    </source>
</reference>
<feature type="transmembrane region" description="Helical" evidence="8">
    <location>
        <begin position="268"/>
        <end position="290"/>
    </location>
</feature>
<feature type="domain" description="ABC transmembrane type-2" evidence="9">
    <location>
        <begin position="152"/>
        <end position="381"/>
    </location>
</feature>
<dbReference type="Proteomes" id="UP000230709">
    <property type="component" value="Chromosome"/>
</dbReference>
<feature type="transmembrane region" description="Helical" evidence="8">
    <location>
        <begin position="302"/>
        <end position="320"/>
    </location>
</feature>
<evidence type="ECO:0000256" key="6">
    <source>
        <dbReference type="ARBA" id="ARBA00022989"/>
    </source>
</evidence>